<dbReference type="GO" id="GO:0005737">
    <property type="term" value="C:cytoplasm"/>
    <property type="evidence" value="ECO:0007669"/>
    <property type="project" value="TreeGrafter"/>
</dbReference>
<name>A0A7G9STP7_9GAMM</name>
<evidence type="ECO:0000256" key="2">
    <source>
        <dbReference type="ARBA" id="ARBA00005866"/>
    </source>
</evidence>
<evidence type="ECO:0000256" key="1">
    <source>
        <dbReference type="ARBA" id="ARBA00001096"/>
    </source>
</evidence>
<feature type="active site" evidence="5">
    <location>
        <position position="148"/>
    </location>
</feature>
<dbReference type="SUPFAM" id="SSF74650">
    <property type="entry name" value="Galactose mutarotase-like"/>
    <property type="match status" value="1"/>
</dbReference>
<dbReference type="InterPro" id="IPR014718">
    <property type="entry name" value="GH-type_carb-bd"/>
</dbReference>
<accession>A0A7G9STP7</accession>
<dbReference type="InterPro" id="IPR008183">
    <property type="entry name" value="Aldose_1/G6P_1-epimerase"/>
</dbReference>
<dbReference type="RefSeq" id="WP_187553737.1">
    <property type="nucleotide sequence ID" value="NZ_BMZL01000002.1"/>
</dbReference>
<dbReference type="Pfam" id="PF01263">
    <property type="entry name" value="Aldose_epim"/>
    <property type="match status" value="1"/>
</dbReference>
<dbReference type="GO" id="GO:0005975">
    <property type="term" value="P:carbohydrate metabolic process"/>
    <property type="evidence" value="ECO:0007669"/>
    <property type="project" value="InterPro"/>
</dbReference>
<dbReference type="KEGG" id="tcn:H9L16_06615"/>
<gene>
    <name evidence="6" type="ORF">H9L16_06615</name>
</gene>
<feature type="active site" evidence="5">
    <location>
        <position position="250"/>
    </location>
</feature>
<proteinExistence type="inferred from homology"/>
<dbReference type="AlphaFoldDB" id="A0A7G9STP7"/>
<organism evidence="6 7">
    <name type="scientific">Thermomonas carbonis</name>
    <dbReference type="NCBI Taxonomy" id="1463158"/>
    <lineage>
        <taxon>Bacteria</taxon>
        <taxon>Pseudomonadati</taxon>
        <taxon>Pseudomonadota</taxon>
        <taxon>Gammaproteobacteria</taxon>
        <taxon>Lysobacterales</taxon>
        <taxon>Lysobacteraceae</taxon>
        <taxon>Thermomonas</taxon>
    </lineage>
</organism>
<dbReference type="GO" id="GO:0047938">
    <property type="term" value="F:glucose-6-phosphate 1-epimerase activity"/>
    <property type="evidence" value="ECO:0007669"/>
    <property type="project" value="UniProtKB-UniRule"/>
</dbReference>
<reference evidence="6 7" key="1">
    <citation type="submission" date="2020-08" db="EMBL/GenBank/DDBJ databases">
        <title>Genome sequence of Thermomonas carbonis KCTC 42013T.</title>
        <authorList>
            <person name="Hyun D.-W."/>
            <person name="Bae J.-W."/>
        </authorList>
    </citation>
    <scope>NUCLEOTIDE SEQUENCE [LARGE SCALE GENOMIC DNA]</scope>
    <source>
        <strain evidence="6 7">KCTC 42013</strain>
    </source>
</reference>
<dbReference type="InterPro" id="IPR025532">
    <property type="entry name" value="G6P_1-epimerase"/>
</dbReference>
<dbReference type="CDD" id="cd09020">
    <property type="entry name" value="D-hex-6-P-epi_like"/>
    <property type="match status" value="1"/>
</dbReference>
<evidence type="ECO:0000256" key="5">
    <source>
        <dbReference type="PIRSR" id="PIRSR016020-1"/>
    </source>
</evidence>
<dbReference type="PIRSF" id="PIRSF016020">
    <property type="entry name" value="PHexose_mutarotase"/>
    <property type="match status" value="1"/>
</dbReference>
<keyword evidence="3 4" id="KW-0413">Isomerase</keyword>
<sequence length="273" mass="29847">MHAEPTTFRDTPCIRLHADGANALVALHGAHMLSWIPADGRERLFLSERAVFDGQAAIRGGVPVIFPQFAERGPLLKHGFARTTPWTFHGIDDDAALFELAEDGTRFPGWPHPFRARLRLHLDATRLSVTLEIANTGDEPFAFTAALHTYLRVADIANVTLEGLQGCDYEDSANGGTLHREHNYEVTFDGEVDRIYGDVVAPLAVIDGNGTLAIEQEGFGDVVVWNPGASLCARIADLAADDWRRFVCVEAAQVVQPVVLAPGERWAGMQRLG</sequence>
<dbReference type="PANTHER" id="PTHR11122:SF13">
    <property type="entry name" value="GLUCOSE-6-PHOSPHATE 1-EPIMERASE"/>
    <property type="match status" value="1"/>
</dbReference>
<comment type="catalytic activity">
    <reaction evidence="1">
        <text>alpha-D-glucose 6-phosphate = beta-D-glucose 6-phosphate</text>
        <dbReference type="Rhea" id="RHEA:16249"/>
        <dbReference type="ChEBI" id="CHEBI:58225"/>
        <dbReference type="ChEBI" id="CHEBI:58247"/>
        <dbReference type="EC" id="5.1.3.15"/>
    </reaction>
</comment>
<evidence type="ECO:0000313" key="7">
    <source>
        <dbReference type="Proteomes" id="UP000515804"/>
    </source>
</evidence>
<evidence type="ECO:0000256" key="3">
    <source>
        <dbReference type="ARBA" id="ARBA00023235"/>
    </source>
</evidence>
<dbReference type="GO" id="GO:0030246">
    <property type="term" value="F:carbohydrate binding"/>
    <property type="evidence" value="ECO:0007669"/>
    <property type="project" value="UniProtKB-UniRule"/>
</dbReference>
<keyword evidence="7" id="KW-1185">Reference proteome</keyword>
<dbReference type="InterPro" id="IPR011013">
    <property type="entry name" value="Gal_mutarotase_sf_dom"/>
</dbReference>
<dbReference type="Proteomes" id="UP000515804">
    <property type="component" value="Chromosome"/>
</dbReference>
<dbReference type="EC" id="5.1.3.15" evidence="4"/>
<evidence type="ECO:0000313" key="6">
    <source>
        <dbReference type="EMBL" id="QNN71222.1"/>
    </source>
</evidence>
<dbReference type="PANTHER" id="PTHR11122">
    <property type="entry name" value="APOSPORY-ASSOCIATED PROTEIN C-RELATED"/>
    <property type="match status" value="1"/>
</dbReference>
<protein>
    <recommendedName>
        <fullName evidence="4">Putative glucose-6-phosphate 1-epimerase</fullName>
        <ecNumber evidence="4">5.1.3.15</ecNumber>
    </recommendedName>
</protein>
<comment type="similarity">
    <text evidence="2 4">Belongs to the glucose-6-phosphate 1-epimerase family.</text>
</comment>
<dbReference type="EMBL" id="CP060719">
    <property type="protein sequence ID" value="QNN71222.1"/>
    <property type="molecule type" value="Genomic_DNA"/>
</dbReference>
<dbReference type="Gene3D" id="2.70.98.10">
    <property type="match status" value="1"/>
</dbReference>
<evidence type="ECO:0000256" key="4">
    <source>
        <dbReference type="PIRNR" id="PIRNR016020"/>
    </source>
</evidence>